<dbReference type="Gene3D" id="3.20.20.450">
    <property type="entry name" value="EAL domain"/>
    <property type="match status" value="1"/>
</dbReference>
<sequence>MRWHRLENRIVALFIILILLVQLAGFIAIRKAIDENARASIRDELIIGERVFLRLLEQNADKLTQGARLLASDFGFRQALGTDDRETITSVLENHGARIGSTLSMLIGTDQRVKASTQAYPSTDLQRSALELVGKAVATNGASDTVIVDDNLFQIVAVPVRAPVIIGWVVMGFPVDKKLISDMRALSSLQVSVLVSTRAGQWQQDISTLAKPESTMLMSQLPQSPAGNSFIPQLSIADNDYSARLLVLAKGRNNQSAVAVLQRSISEAVAPYRRLQLILLSISIIGVIMAIFASAFVARRITRPLRALADIAKRLGTGDYRARIDIKGGDEIGKLADAFESMRSGIANRELEIRRLAYWDPLTDLPNRVQFATLLNTAIERAKTTGGQCHILMMDLDRFQHVNDVLGHSFGDSLLRQVGRRLEQQLERENDKVARLGGDEYAILLPATDQVEAVRQAKRILSSLEVPLSIDEQTVDLGAGIGIAGYPENGENSDTLLSNAEVAMYVAKRRGSGFTVYEPSIDKSSQESLSLLSELRRALDRNEFLLYAQPKVDLASGRVVGAEALVRWMHPEKGFIGPDNFIPFAETTGFIRMLTSWMLGKTAILCSELQRRGISLKFSVNLSTRDLLDQDLPQHFADILARNNLAPSSMCLEITESAIMDDPVRAQLTLERLNAMGVELAIDDFGTGYSSLAYLKRLPVDELKIDKSFVMNMEHDADDAKIVKSTIDLGHNLGLRVVAEGLETLAVWNLLRQMGCDQAQGYFMSKPMPGDRFIEWLEQWTPPEMPSQSENMAI</sequence>
<organism evidence="5 6">
    <name type="scientific">Herbaspirillum hiltneri N3</name>
    <dbReference type="NCBI Taxonomy" id="1262470"/>
    <lineage>
        <taxon>Bacteria</taxon>
        <taxon>Pseudomonadati</taxon>
        <taxon>Pseudomonadota</taxon>
        <taxon>Betaproteobacteria</taxon>
        <taxon>Burkholderiales</taxon>
        <taxon>Oxalobacteraceae</taxon>
        <taxon>Herbaspirillum</taxon>
    </lineage>
</organism>
<dbReference type="SMART" id="SM00267">
    <property type="entry name" value="GGDEF"/>
    <property type="match status" value="1"/>
</dbReference>
<dbReference type="InterPro" id="IPR043128">
    <property type="entry name" value="Rev_trsase/Diguanyl_cyclase"/>
</dbReference>
<dbReference type="InterPro" id="IPR001633">
    <property type="entry name" value="EAL_dom"/>
</dbReference>
<dbReference type="Gene3D" id="3.30.70.270">
    <property type="match status" value="1"/>
</dbReference>
<keyword evidence="1" id="KW-1133">Transmembrane helix</keyword>
<dbReference type="InterPro" id="IPR029150">
    <property type="entry name" value="dCache_3"/>
</dbReference>
<dbReference type="SMART" id="SM00304">
    <property type="entry name" value="HAMP"/>
    <property type="match status" value="1"/>
</dbReference>
<dbReference type="PANTHER" id="PTHR44757">
    <property type="entry name" value="DIGUANYLATE CYCLASE DGCP"/>
    <property type="match status" value="1"/>
</dbReference>
<feature type="domain" description="EAL" evidence="2">
    <location>
        <begin position="528"/>
        <end position="781"/>
    </location>
</feature>
<dbReference type="SUPFAM" id="SSF141868">
    <property type="entry name" value="EAL domain-like"/>
    <property type="match status" value="1"/>
</dbReference>
<keyword evidence="1" id="KW-0812">Transmembrane</keyword>
<dbReference type="SUPFAM" id="SSF158472">
    <property type="entry name" value="HAMP domain-like"/>
    <property type="match status" value="1"/>
</dbReference>
<dbReference type="PROSITE" id="PS50887">
    <property type="entry name" value="GGDEF"/>
    <property type="match status" value="1"/>
</dbReference>
<evidence type="ECO:0000259" key="2">
    <source>
        <dbReference type="PROSITE" id="PS50883"/>
    </source>
</evidence>
<evidence type="ECO:0000259" key="3">
    <source>
        <dbReference type="PROSITE" id="PS50885"/>
    </source>
</evidence>
<name>A0ABM5V3E9_9BURK</name>
<dbReference type="InterPro" id="IPR000160">
    <property type="entry name" value="GGDEF_dom"/>
</dbReference>
<dbReference type="NCBIfam" id="TIGR00254">
    <property type="entry name" value="GGDEF"/>
    <property type="match status" value="1"/>
</dbReference>
<dbReference type="Pfam" id="PF00672">
    <property type="entry name" value="HAMP"/>
    <property type="match status" value="1"/>
</dbReference>
<accession>A0ABM5V3E9</accession>
<dbReference type="CDD" id="cd06225">
    <property type="entry name" value="HAMP"/>
    <property type="match status" value="1"/>
</dbReference>
<reference evidence="6" key="1">
    <citation type="journal article" date="2015" name="Genome Announc.">
        <title>Complete Genome Sequence of Herbaspirillum hiltneri N3 (DSM 17495), Isolated from Surface-Sterilized Wheat Roots.</title>
        <authorList>
            <person name="Guizelini D."/>
            <person name="Saizaki P.M."/>
            <person name="Coimbra N.A."/>
            <person name="Weiss V.A."/>
            <person name="Faoro H."/>
            <person name="Sfeir M.Z."/>
            <person name="Baura V.A."/>
            <person name="Monteiro R.A."/>
            <person name="Chubatsu L.S."/>
            <person name="Souza E.M."/>
            <person name="Cruz L.M."/>
            <person name="Pedrosa F.O."/>
            <person name="Raittz R.T."/>
            <person name="Marchaukoski J.N."/>
            <person name="Steffens M.B."/>
        </authorList>
    </citation>
    <scope>NUCLEOTIDE SEQUENCE [LARGE SCALE GENOMIC DNA]</scope>
    <source>
        <strain evidence="6">N3</strain>
    </source>
</reference>
<gene>
    <name evidence="5" type="ORF">F506_15875</name>
</gene>
<dbReference type="PROSITE" id="PS50883">
    <property type="entry name" value="EAL"/>
    <property type="match status" value="1"/>
</dbReference>
<dbReference type="Gene3D" id="6.10.340.10">
    <property type="match status" value="1"/>
</dbReference>
<feature type="domain" description="GGDEF" evidence="4">
    <location>
        <begin position="387"/>
        <end position="519"/>
    </location>
</feature>
<dbReference type="InterPro" id="IPR029787">
    <property type="entry name" value="Nucleotide_cyclase"/>
</dbReference>
<feature type="domain" description="HAMP" evidence="3">
    <location>
        <begin position="299"/>
        <end position="351"/>
    </location>
</feature>
<dbReference type="Proteomes" id="UP000063429">
    <property type="component" value="Chromosome"/>
</dbReference>
<protein>
    <submittedName>
        <fullName evidence="5">Diguanylate phosphodiesterase</fullName>
    </submittedName>
</protein>
<dbReference type="InterPro" id="IPR003660">
    <property type="entry name" value="HAMP_dom"/>
</dbReference>
<dbReference type="CDD" id="cd01949">
    <property type="entry name" value="GGDEF"/>
    <property type="match status" value="1"/>
</dbReference>
<dbReference type="PANTHER" id="PTHR44757:SF2">
    <property type="entry name" value="BIOFILM ARCHITECTURE MAINTENANCE PROTEIN MBAA"/>
    <property type="match status" value="1"/>
</dbReference>
<dbReference type="InterPro" id="IPR035919">
    <property type="entry name" value="EAL_sf"/>
</dbReference>
<dbReference type="RefSeq" id="WP_053198984.1">
    <property type="nucleotide sequence ID" value="NZ_CP011409.1"/>
</dbReference>
<dbReference type="Pfam" id="PF00563">
    <property type="entry name" value="EAL"/>
    <property type="match status" value="1"/>
</dbReference>
<dbReference type="InterPro" id="IPR052155">
    <property type="entry name" value="Biofilm_reg_signaling"/>
</dbReference>
<feature type="transmembrane region" description="Helical" evidence="1">
    <location>
        <begin position="277"/>
        <end position="298"/>
    </location>
</feature>
<proteinExistence type="predicted"/>
<dbReference type="Pfam" id="PF00990">
    <property type="entry name" value="GGDEF"/>
    <property type="match status" value="1"/>
</dbReference>
<keyword evidence="1" id="KW-0472">Membrane</keyword>
<dbReference type="CDD" id="cd01948">
    <property type="entry name" value="EAL"/>
    <property type="match status" value="1"/>
</dbReference>
<evidence type="ECO:0000313" key="5">
    <source>
        <dbReference type="EMBL" id="AKZ63942.1"/>
    </source>
</evidence>
<evidence type="ECO:0000259" key="4">
    <source>
        <dbReference type="PROSITE" id="PS50887"/>
    </source>
</evidence>
<dbReference type="SUPFAM" id="SSF55073">
    <property type="entry name" value="Nucleotide cyclase"/>
    <property type="match status" value="1"/>
</dbReference>
<keyword evidence="6" id="KW-1185">Reference proteome</keyword>
<dbReference type="PROSITE" id="PS50885">
    <property type="entry name" value="HAMP"/>
    <property type="match status" value="1"/>
</dbReference>
<dbReference type="EMBL" id="CP011409">
    <property type="protein sequence ID" value="AKZ63942.1"/>
    <property type="molecule type" value="Genomic_DNA"/>
</dbReference>
<evidence type="ECO:0000313" key="6">
    <source>
        <dbReference type="Proteomes" id="UP000063429"/>
    </source>
</evidence>
<dbReference type="Pfam" id="PF14827">
    <property type="entry name" value="dCache_3"/>
    <property type="match status" value="1"/>
</dbReference>
<evidence type="ECO:0000256" key="1">
    <source>
        <dbReference type="SAM" id="Phobius"/>
    </source>
</evidence>
<dbReference type="SMART" id="SM00052">
    <property type="entry name" value="EAL"/>
    <property type="match status" value="1"/>
</dbReference>